<gene>
    <name evidence="3" type="ORF">ACHAW5_005278</name>
</gene>
<keyword evidence="4" id="KW-1185">Reference proteome</keyword>
<dbReference type="InterPro" id="IPR011989">
    <property type="entry name" value="ARM-like"/>
</dbReference>
<comment type="caution">
    <text evidence="3">The sequence shown here is derived from an EMBL/GenBank/DDBJ whole genome shotgun (WGS) entry which is preliminary data.</text>
</comment>
<proteinExistence type="predicted"/>
<dbReference type="EMBL" id="JALLAZ020000926">
    <property type="protein sequence ID" value="KAL3784515.1"/>
    <property type="molecule type" value="Genomic_DNA"/>
</dbReference>
<accession>A0ABD3PDR3</accession>
<dbReference type="InterPro" id="IPR000357">
    <property type="entry name" value="HEAT"/>
</dbReference>
<dbReference type="InterPro" id="IPR016024">
    <property type="entry name" value="ARM-type_fold"/>
</dbReference>
<dbReference type="Proteomes" id="UP001530315">
    <property type="component" value="Unassembled WGS sequence"/>
</dbReference>
<feature type="compositionally biased region" description="Low complexity" evidence="2">
    <location>
        <begin position="287"/>
        <end position="300"/>
    </location>
</feature>
<dbReference type="SUPFAM" id="SSF48371">
    <property type="entry name" value="ARM repeat"/>
    <property type="match status" value="1"/>
</dbReference>
<dbReference type="AlphaFoldDB" id="A0ABD3PDR3"/>
<feature type="compositionally biased region" description="Basic residues" evidence="2">
    <location>
        <begin position="138"/>
        <end position="151"/>
    </location>
</feature>
<evidence type="ECO:0000256" key="1">
    <source>
        <dbReference type="ARBA" id="ARBA00022737"/>
    </source>
</evidence>
<feature type="compositionally biased region" description="Low complexity" evidence="2">
    <location>
        <begin position="152"/>
        <end position="162"/>
    </location>
</feature>
<feature type="region of interest" description="Disordered" evidence="2">
    <location>
        <begin position="268"/>
        <end position="303"/>
    </location>
</feature>
<evidence type="ECO:0000313" key="3">
    <source>
        <dbReference type="EMBL" id="KAL3784515.1"/>
    </source>
</evidence>
<feature type="region of interest" description="Disordered" evidence="2">
    <location>
        <begin position="94"/>
        <end position="165"/>
    </location>
</feature>
<evidence type="ECO:0000313" key="4">
    <source>
        <dbReference type="Proteomes" id="UP001530315"/>
    </source>
</evidence>
<sequence length="715" mass="76433">MDFSTVDLALSSLARRRPPLSTEVLDLSARLSSLLPSHDDDDDDEAEYVRGALRLVELGSIVDGGGGGTAVRWEPMAVGLRLIVDYLSDRTSELRVPSSSCRPPGGGVYADGPRVPEVVAPGGGEEGDDGTTTSSSSSRRRGRIRSRRNRAKTTTTTTTTKTNYPSPVLGLMLSLPSIVDANVEHPEPRVRSLVASVVGAHALYATSLLLLDDRVDDDDDDDDDGHGGGWLPSSGAISEIQAGRRRIHAAILRSLRLHFRMKAPVVVDDDDDDVGGGADDGTKKKTTTSSSRRTSRASDGALDDTTGWRALETNLVALAGYVDGCVHASYVDEEYGLFVVVDPPPPSPRDDDDDDDDDRSWFLPGLRMCCVSHVNRHVRAAGAALVGAIVGSCARMTSSSSSAAASGRRVVVAHPLLVDVDSGFRKVVGDALGATLADNWSQVRMAGSVLCRGYVTALMGMAGDGGGEKAGKEEEEATAFEEAMGDLVPMLLPRMCLNRFYLAQGVKLYSQETWRLVFGPHPSSSAAHPDEGALHSSEGARGGGGLGAVARNAAPLCRYYSKMCDADNHAVREAACQGVAELAQKVGRHPIYAECLSPYVTMLLQALLMCFHDESWPVRDEACLACGTFCIAYPDECRPELPTLFDRWTEQLTDQIWSVREDAAVALGDAIAAYGPDMLGKVLTVIRASIPAAREQPAMSREEYKKLQNDAGELA</sequence>
<evidence type="ECO:0008006" key="5">
    <source>
        <dbReference type="Google" id="ProtNLM"/>
    </source>
</evidence>
<dbReference type="Pfam" id="PF02985">
    <property type="entry name" value="HEAT"/>
    <property type="match status" value="1"/>
</dbReference>
<organism evidence="3 4">
    <name type="scientific">Stephanodiscus triporus</name>
    <dbReference type="NCBI Taxonomy" id="2934178"/>
    <lineage>
        <taxon>Eukaryota</taxon>
        <taxon>Sar</taxon>
        <taxon>Stramenopiles</taxon>
        <taxon>Ochrophyta</taxon>
        <taxon>Bacillariophyta</taxon>
        <taxon>Coscinodiscophyceae</taxon>
        <taxon>Thalassiosirophycidae</taxon>
        <taxon>Stephanodiscales</taxon>
        <taxon>Stephanodiscaceae</taxon>
        <taxon>Stephanodiscus</taxon>
    </lineage>
</organism>
<name>A0ABD3PDR3_9STRA</name>
<reference evidence="3 4" key="1">
    <citation type="submission" date="2024-10" db="EMBL/GenBank/DDBJ databases">
        <title>Updated reference genomes for cyclostephanoid diatoms.</title>
        <authorList>
            <person name="Roberts W.R."/>
            <person name="Alverson A.J."/>
        </authorList>
    </citation>
    <scope>NUCLEOTIDE SEQUENCE [LARGE SCALE GENOMIC DNA]</scope>
    <source>
        <strain evidence="3 4">AJA276-08</strain>
    </source>
</reference>
<protein>
    <recommendedName>
        <fullName evidence="5">HEAT repeat-containing protein 1</fullName>
    </recommendedName>
</protein>
<dbReference type="Gene3D" id="1.25.10.10">
    <property type="entry name" value="Leucine-rich Repeat Variant"/>
    <property type="match status" value="1"/>
</dbReference>
<keyword evidence="1" id="KW-0677">Repeat</keyword>
<evidence type="ECO:0000256" key="2">
    <source>
        <dbReference type="SAM" id="MobiDB-lite"/>
    </source>
</evidence>